<gene>
    <name evidence="5" type="ORF">KUV26_21520</name>
</gene>
<dbReference type="Gene3D" id="3.30.540.10">
    <property type="entry name" value="Fructose-1,6-Bisphosphatase, subunit A, domain 1"/>
    <property type="match status" value="1"/>
</dbReference>
<keyword evidence="2" id="KW-0479">Metal-binding</keyword>
<dbReference type="EMBL" id="JAHVJA010000017">
    <property type="protein sequence ID" value="MBY6142021.1"/>
    <property type="molecule type" value="Genomic_DNA"/>
</dbReference>
<dbReference type="SUPFAM" id="SSF56655">
    <property type="entry name" value="Carbohydrate phosphatase"/>
    <property type="match status" value="1"/>
</dbReference>
<evidence type="ECO:0000256" key="4">
    <source>
        <dbReference type="ARBA" id="ARBA00022842"/>
    </source>
</evidence>
<name>A0ABS7NLE7_9RHOB</name>
<dbReference type="InterPro" id="IPR000760">
    <property type="entry name" value="Inositol_monophosphatase-like"/>
</dbReference>
<evidence type="ECO:0000313" key="6">
    <source>
        <dbReference type="Proteomes" id="UP000766629"/>
    </source>
</evidence>
<dbReference type="PANTHER" id="PTHR20854">
    <property type="entry name" value="INOSITOL MONOPHOSPHATASE"/>
    <property type="match status" value="1"/>
</dbReference>
<accession>A0ABS7NLE7</accession>
<dbReference type="InterPro" id="IPR020583">
    <property type="entry name" value="Inositol_monoP_metal-BS"/>
</dbReference>
<evidence type="ECO:0000256" key="2">
    <source>
        <dbReference type="ARBA" id="ARBA00022723"/>
    </source>
</evidence>
<organism evidence="5 6">
    <name type="scientific">Leisingera daeponensis</name>
    <dbReference type="NCBI Taxonomy" id="405746"/>
    <lineage>
        <taxon>Bacteria</taxon>
        <taxon>Pseudomonadati</taxon>
        <taxon>Pseudomonadota</taxon>
        <taxon>Alphaproteobacteria</taxon>
        <taxon>Rhodobacterales</taxon>
        <taxon>Roseobacteraceae</taxon>
        <taxon>Leisingera</taxon>
    </lineage>
</organism>
<proteinExistence type="inferred from homology"/>
<keyword evidence="4" id="KW-0460">Magnesium</keyword>
<dbReference type="PRINTS" id="PR00377">
    <property type="entry name" value="IMPHPHTASES"/>
</dbReference>
<reference evidence="5 6" key="1">
    <citation type="submission" date="2021-06" db="EMBL/GenBank/DDBJ databases">
        <title>50 bacteria genomes isolated from Dapeng, Shenzhen, China.</title>
        <authorList>
            <person name="Zheng W."/>
            <person name="Yu S."/>
            <person name="Huang Y."/>
        </authorList>
    </citation>
    <scope>NUCLEOTIDE SEQUENCE [LARGE SCALE GENOMIC DNA]</scope>
    <source>
        <strain evidence="5 6">DP1N14-2</strain>
    </source>
</reference>
<comment type="similarity">
    <text evidence="1">Belongs to the inositol monophosphatase superfamily.</text>
</comment>
<comment type="caution">
    <text evidence="5">The sequence shown here is derived from an EMBL/GenBank/DDBJ whole genome shotgun (WGS) entry which is preliminary data.</text>
</comment>
<protein>
    <submittedName>
        <fullName evidence="5">Inositol monophosphatase</fullName>
    </submittedName>
</protein>
<dbReference type="RefSeq" id="WP_222509948.1">
    <property type="nucleotide sequence ID" value="NZ_JAHVJA010000017.1"/>
</dbReference>
<dbReference type="PANTHER" id="PTHR20854:SF4">
    <property type="entry name" value="INOSITOL-1-MONOPHOSPHATASE-RELATED"/>
    <property type="match status" value="1"/>
</dbReference>
<dbReference type="PROSITE" id="PS00629">
    <property type="entry name" value="IMP_1"/>
    <property type="match status" value="1"/>
</dbReference>
<dbReference type="Pfam" id="PF00459">
    <property type="entry name" value="Inositol_P"/>
    <property type="match status" value="1"/>
</dbReference>
<evidence type="ECO:0000256" key="1">
    <source>
        <dbReference type="ARBA" id="ARBA00009759"/>
    </source>
</evidence>
<evidence type="ECO:0000313" key="5">
    <source>
        <dbReference type="EMBL" id="MBY6142021.1"/>
    </source>
</evidence>
<dbReference type="Proteomes" id="UP000766629">
    <property type="component" value="Unassembled WGS sequence"/>
</dbReference>
<evidence type="ECO:0000256" key="3">
    <source>
        <dbReference type="ARBA" id="ARBA00022801"/>
    </source>
</evidence>
<sequence>MLNGETVTGLPRPDLKTEAEAVPQTDDITAHALLIAELASETVRGFFRGRLGVEFKEDESPVTQADKAVEAEVRAYLEQNFPGHGILGEEHGFAGTDRDDVWIIDPIDGTRSFLSGHPLFGFLLGFLQGGQPQLGVIGMPTLGETFLGLRGQGATLNDKPIHVSGQTRLDQSVLYVNEGDKIHRDHPGLFARLMRAGQTRRFSYDCYPHALLAAGHVDAVVDYDLQPYDYLPVSVVVEAAGGVITDWQGKPLGLESDGRVAAAATPRLHTELLALIKG</sequence>
<keyword evidence="6" id="KW-1185">Reference proteome</keyword>
<keyword evidence="3" id="KW-0378">Hydrolase</keyword>
<dbReference type="Gene3D" id="3.40.190.80">
    <property type="match status" value="1"/>
</dbReference>